<dbReference type="EMBL" id="JAJSOF020000027">
    <property type="protein sequence ID" value="KAJ4433588.1"/>
    <property type="molecule type" value="Genomic_DNA"/>
</dbReference>
<evidence type="ECO:0000313" key="1">
    <source>
        <dbReference type="EMBL" id="KAJ4433588.1"/>
    </source>
</evidence>
<protein>
    <submittedName>
        <fullName evidence="1">Uncharacterized protein</fullName>
    </submittedName>
</protein>
<gene>
    <name evidence="1" type="ORF">ANN_15898</name>
</gene>
<proteinExistence type="predicted"/>
<reference evidence="1 2" key="1">
    <citation type="journal article" date="2022" name="Allergy">
        <title>Genome assembly and annotation of Periplaneta americana reveal a comprehensive cockroach allergen profile.</title>
        <authorList>
            <person name="Wang L."/>
            <person name="Xiong Q."/>
            <person name="Saelim N."/>
            <person name="Wang L."/>
            <person name="Nong W."/>
            <person name="Wan A.T."/>
            <person name="Shi M."/>
            <person name="Liu X."/>
            <person name="Cao Q."/>
            <person name="Hui J.H.L."/>
            <person name="Sookrung N."/>
            <person name="Leung T.F."/>
            <person name="Tungtrongchitr A."/>
            <person name="Tsui S.K.W."/>
        </authorList>
    </citation>
    <scope>NUCLEOTIDE SEQUENCE [LARGE SCALE GENOMIC DNA]</scope>
    <source>
        <strain evidence="1">PWHHKU_190912</strain>
    </source>
</reference>
<evidence type="ECO:0000313" key="2">
    <source>
        <dbReference type="Proteomes" id="UP001148838"/>
    </source>
</evidence>
<keyword evidence="2" id="KW-1185">Reference proteome</keyword>
<comment type="caution">
    <text evidence="1">The sequence shown here is derived from an EMBL/GenBank/DDBJ whole genome shotgun (WGS) entry which is preliminary data.</text>
</comment>
<sequence length="390" mass="44157">MCSGSSVESYPAFALNGLMENPEKNLKQDRIPVSIVIHYLVPTIDTATQHPVPTESTTALIFHDRSSVLPRVPQLPEIDVISMRVTVLHPATSCTDLKIAILNVTEKLRIRDFSTSTGFWKSRENPSPFTPFSTAVGLKPDGLRRVLGINPFDLITWLGFSEFFCVVIPVQLYIQIFIKMSMRGNSMVATSPRNKVLVNILSSVPERTGDRVVPSGSYIYYVTWKCKQSRIASNLCYSYWNLTLNRSCVPLRAVRSIPELLFVTAPECLAIEIGDVNTQTRELNTTSGEVEITLDFVADRGNGLSVAKRVEQQVNIRRFNIPKLKDEETKQHYQVEISNRYTALGSSDEVEEEFDVNSMWENIRDNNKIAAEQSIGYYETMKKKPWFDED</sequence>
<accession>A0ABQ8SHH0</accession>
<name>A0ABQ8SHH0_PERAM</name>
<organism evidence="1 2">
    <name type="scientific">Periplaneta americana</name>
    <name type="common">American cockroach</name>
    <name type="synonym">Blatta americana</name>
    <dbReference type="NCBI Taxonomy" id="6978"/>
    <lineage>
        <taxon>Eukaryota</taxon>
        <taxon>Metazoa</taxon>
        <taxon>Ecdysozoa</taxon>
        <taxon>Arthropoda</taxon>
        <taxon>Hexapoda</taxon>
        <taxon>Insecta</taxon>
        <taxon>Pterygota</taxon>
        <taxon>Neoptera</taxon>
        <taxon>Polyneoptera</taxon>
        <taxon>Dictyoptera</taxon>
        <taxon>Blattodea</taxon>
        <taxon>Blattoidea</taxon>
        <taxon>Blattidae</taxon>
        <taxon>Blattinae</taxon>
        <taxon>Periplaneta</taxon>
    </lineage>
</organism>
<dbReference type="Proteomes" id="UP001148838">
    <property type="component" value="Unassembled WGS sequence"/>
</dbReference>